<dbReference type="EMBL" id="CAXHTB010000019">
    <property type="protein sequence ID" value="CAL0326639.1"/>
    <property type="molecule type" value="Genomic_DNA"/>
</dbReference>
<sequence>MAWDLDPWSSSINEVVVSDDSYYEKPEWQCSLYFGRERDVIEEDMLNEESCIHVLKILITKADTEIEGLEKDLMSLQNELAWAEYEKWPEICCGTLTERINLLDLAINTLKKNDHANDTEVQLLLDKPAETVREIVEALHRDHFEDIHVQHIEMVIFNPVLNDAEHALDKDCSSIGSNIIIKEEGKELCGTSENSRSSELLLELHGKSSNDPEKEEGKDLHGTSEYSRSSELLLELHGKRSNDPKKIQELVTKSLVTCPGLGYVSCAADHSEVVKLSGTANNMLTESEEVRSQLIAIGAKGSKMYLSSRLSASQSENYAPDIKNRNLARKPARRACKKGSKVAPAEDLDSMEFALQVVYPQELCLADTELCSFEGSHGDKSQDTRLIHAENSALVSLLKKPTQSARFPGLQLIDEEKQQPQGIKSKIVAEKSNLSFPSKLKSQGKRKADSEAFSAREAYDSPIEVEPNTSIVVSTKWKQTGTGGTIVQPVPDEPECRAIVPYTTEAHDNPTEVDPSTLLVASIKRGWESKTSSGTASLNESMNGNISIRAVQPGPDGSECRAIVPYISEAHDNPTEVDPSKMLILSTKRQWKSKTSTGTTSLNESMNSNITRRAIHPGLDGTEGRAIVPYISEVHDNATKVDPSTSIVASTKRRCKSKTSTGTANSNEPMNRKITKRAELGLDATESRSVVPYNSEFSELQKRKLSKWPITAEIQNSTVNLDSPNPDRVSMDNGSQVDLHIIESYSLEDSHNETTASPLITLEKLNLPALRAMAKQYDLKKYYKLRKAELLQQLVERMSNC</sequence>
<feature type="domain" description="Rho termination factor-like N-terminal" evidence="3">
    <location>
        <begin position="762"/>
        <end position="797"/>
    </location>
</feature>
<dbReference type="AlphaFoldDB" id="A0AAV1Y0E9"/>
<gene>
    <name evidence="4" type="ORF">LLUT_LOCUS27699</name>
</gene>
<name>A0AAV1Y0E9_LUPLU</name>
<dbReference type="Proteomes" id="UP001497480">
    <property type="component" value="Unassembled WGS sequence"/>
</dbReference>
<evidence type="ECO:0000313" key="5">
    <source>
        <dbReference type="Proteomes" id="UP001497480"/>
    </source>
</evidence>
<accession>A0AAV1Y0E9</accession>
<keyword evidence="1" id="KW-0175">Coiled coil</keyword>
<evidence type="ECO:0000256" key="1">
    <source>
        <dbReference type="SAM" id="Coils"/>
    </source>
</evidence>
<dbReference type="GO" id="GO:0006353">
    <property type="term" value="P:DNA-templated transcription termination"/>
    <property type="evidence" value="ECO:0007669"/>
    <property type="project" value="InterPro"/>
</dbReference>
<dbReference type="Pfam" id="PF07498">
    <property type="entry name" value="Rho_N"/>
    <property type="match status" value="1"/>
</dbReference>
<organism evidence="4 5">
    <name type="scientific">Lupinus luteus</name>
    <name type="common">European yellow lupine</name>
    <dbReference type="NCBI Taxonomy" id="3873"/>
    <lineage>
        <taxon>Eukaryota</taxon>
        <taxon>Viridiplantae</taxon>
        <taxon>Streptophyta</taxon>
        <taxon>Embryophyta</taxon>
        <taxon>Tracheophyta</taxon>
        <taxon>Spermatophyta</taxon>
        <taxon>Magnoliopsida</taxon>
        <taxon>eudicotyledons</taxon>
        <taxon>Gunneridae</taxon>
        <taxon>Pentapetalae</taxon>
        <taxon>rosids</taxon>
        <taxon>fabids</taxon>
        <taxon>Fabales</taxon>
        <taxon>Fabaceae</taxon>
        <taxon>Papilionoideae</taxon>
        <taxon>50 kb inversion clade</taxon>
        <taxon>genistoids sensu lato</taxon>
        <taxon>core genistoids</taxon>
        <taxon>Genisteae</taxon>
        <taxon>Lupinus</taxon>
    </lineage>
</organism>
<comment type="caution">
    <text evidence="4">The sequence shown here is derived from an EMBL/GenBank/DDBJ whole genome shotgun (WGS) entry which is preliminary data.</text>
</comment>
<feature type="coiled-coil region" evidence="1">
    <location>
        <begin position="59"/>
        <end position="86"/>
    </location>
</feature>
<dbReference type="InterPro" id="IPR011112">
    <property type="entry name" value="Rho-like_N"/>
</dbReference>
<protein>
    <recommendedName>
        <fullName evidence="3">Rho termination factor-like N-terminal domain-containing protein</fullName>
    </recommendedName>
</protein>
<feature type="compositionally biased region" description="Polar residues" evidence="2">
    <location>
        <begin position="658"/>
        <end position="669"/>
    </location>
</feature>
<evidence type="ECO:0000256" key="2">
    <source>
        <dbReference type="SAM" id="MobiDB-lite"/>
    </source>
</evidence>
<evidence type="ECO:0000259" key="3">
    <source>
        <dbReference type="Pfam" id="PF07498"/>
    </source>
</evidence>
<feature type="region of interest" description="Disordered" evidence="2">
    <location>
        <begin position="650"/>
        <end position="669"/>
    </location>
</feature>
<reference evidence="4 5" key="1">
    <citation type="submission" date="2024-03" db="EMBL/GenBank/DDBJ databases">
        <authorList>
            <person name="Martinez-Hernandez J."/>
        </authorList>
    </citation>
    <scope>NUCLEOTIDE SEQUENCE [LARGE SCALE GENOMIC DNA]</scope>
</reference>
<proteinExistence type="predicted"/>
<feature type="compositionally biased region" description="Basic and acidic residues" evidence="2">
    <location>
        <begin position="204"/>
        <end position="222"/>
    </location>
</feature>
<feature type="region of interest" description="Disordered" evidence="2">
    <location>
        <begin position="204"/>
        <end position="226"/>
    </location>
</feature>
<keyword evidence="5" id="KW-1185">Reference proteome</keyword>
<evidence type="ECO:0000313" key="4">
    <source>
        <dbReference type="EMBL" id="CAL0326639.1"/>
    </source>
</evidence>